<accession>A0A832V8V2</accession>
<keyword evidence="2" id="KW-1185">Reference proteome</keyword>
<dbReference type="EMBL" id="DVAD01000015">
    <property type="protein sequence ID" value="HIJ99745.1"/>
    <property type="molecule type" value="Genomic_DNA"/>
</dbReference>
<evidence type="ECO:0000313" key="2">
    <source>
        <dbReference type="Proteomes" id="UP000604391"/>
    </source>
</evidence>
<dbReference type="Proteomes" id="UP000604391">
    <property type="component" value="Unassembled WGS sequence"/>
</dbReference>
<evidence type="ECO:0000313" key="1">
    <source>
        <dbReference type="EMBL" id="HIJ99745.1"/>
    </source>
</evidence>
<reference evidence="1 2" key="1">
    <citation type="journal article" name="Nat. Commun.">
        <title>Undinarchaeota illuminate DPANN phylogeny and the impact of gene transfer on archaeal evolution.</title>
        <authorList>
            <person name="Dombrowski N."/>
            <person name="Williams T.A."/>
            <person name="Sun J."/>
            <person name="Woodcroft B.J."/>
            <person name="Lee J.H."/>
            <person name="Minh B.Q."/>
            <person name="Rinke C."/>
            <person name="Spang A."/>
        </authorList>
    </citation>
    <scope>NUCLEOTIDE SEQUENCE [LARGE SCALE GENOMIC DNA]</scope>
    <source>
        <strain evidence="1">MAG_bin17</strain>
    </source>
</reference>
<comment type="caution">
    <text evidence="1">The sequence shown here is derived from an EMBL/GenBank/DDBJ whole genome shotgun (WGS) entry which is preliminary data.</text>
</comment>
<organism evidence="1 2">
    <name type="scientific">Candidatus Undinarchaeum marinum</name>
    <dbReference type="NCBI Taxonomy" id="2756141"/>
    <lineage>
        <taxon>Archaea</taxon>
        <taxon>Candidatus Undinarchaeota</taxon>
        <taxon>Candidatus Undinarchaeia</taxon>
        <taxon>Candidatus Undinarchaeales</taxon>
        <taxon>Candidatus Undinarchaeaceae</taxon>
        <taxon>Candidatus Undinarchaeum</taxon>
    </lineage>
</organism>
<proteinExistence type="predicted"/>
<sequence length="284" mass="33238">MFGRKTTKITGKVGVQEYPYIDGRLKTLFRENGILDTRDNRIQNILLVDPWWNDDADTIFGTPFLLNHLLQGQANIYALYSKPVDMDYFEKLKEAVNKGYAEEDVGFDAKNIFIAGGINPEDGRRGFGKTGWRLERDSFQLVFKPKQQNNITKGAFELYNYILEEGGILFATLEGGIVRKTENIMCGWNYGRRRAEPEERMAPIERVFRVAPELSRVERYAGGPFAGDERNFIQRARHWKIYVKCDRRRLRRGNEEIWRFLRDKRTELRPLRILPSQDYPGEEN</sequence>
<protein>
    <submittedName>
        <fullName evidence="1">Uncharacterized protein</fullName>
    </submittedName>
</protein>
<name>A0A832V8V2_9ARCH</name>
<dbReference type="AlphaFoldDB" id="A0A832V8V2"/>
<gene>
    <name evidence="1" type="ORF">H1011_02890</name>
</gene>